<protein>
    <submittedName>
        <fullName evidence="3">YceI family protein</fullName>
    </submittedName>
</protein>
<dbReference type="Pfam" id="PF04264">
    <property type="entry name" value="YceI"/>
    <property type="match status" value="1"/>
</dbReference>
<dbReference type="Proteomes" id="UP000440096">
    <property type="component" value="Unassembled WGS sequence"/>
</dbReference>
<evidence type="ECO:0000256" key="1">
    <source>
        <dbReference type="ARBA" id="ARBA00008812"/>
    </source>
</evidence>
<comment type="caution">
    <text evidence="3">The sequence shown here is derived from an EMBL/GenBank/DDBJ whole genome shotgun (WGS) entry which is preliminary data.</text>
</comment>
<dbReference type="AlphaFoldDB" id="A0A6N7Z0Q4"/>
<name>A0A6N7Z0Q4_9PSEU</name>
<dbReference type="Gene3D" id="2.40.128.110">
    <property type="entry name" value="Lipid/polyisoprenoid-binding, YceI-like"/>
    <property type="match status" value="1"/>
</dbReference>
<accession>A0A6N7Z0Q4</accession>
<evidence type="ECO:0000313" key="3">
    <source>
        <dbReference type="EMBL" id="MTD54913.1"/>
    </source>
</evidence>
<organism evidence="3 4">
    <name type="scientific">Amycolatopsis pithecellobii</name>
    <dbReference type="NCBI Taxonomy" id="664692"/>
    <lineage>
        <taxon>Bacteria</taxon>
        <taxon>Bacillati</taxon>
        <taxon>Actinomycetota</taxon>
        <taxon>Actinomycetes</taxon>
        <taxon>Pseudonocardiales</taxon>
        <taxon>Pseudonocardiaceae</taxon>
        <taxon>Amycolatopsis</taxon>
    </lineage>
</organism>
<proteinExistence type="inferred from homology"/>
<dbReference type="SMART" id="SM00867">
    <property type="entry name" value="YceI"/>
    <property type="match status" value="1"/>
</dbReference>
<dbReference type="InterPro" id="IPR007372">
    <property type="entry name" value="Lipid/polyisoprenoid-bd_YceI"/>
</dbReference>
<dbReference type="PANTHER" id="PTHR34406">
    <property type="entry name" value="PROTEIN YCEI"/>
    <property type="match status" value="1"/>
</dbReference>
<dbReference type="SUPFAM" id="SSF101874">
    <property type="entry name" value="YceI-like"/>
    <property type="match status" value="1"/>
</dbReference>
<sequence>MFMCCPVRYDVNIQVNERGGRMTVVVPPAGRYVVDPGRSEITFTAKHQFGLGTVRGGFSLRTAEITVTDPPASSAVRVSVDATSFDSGHKGRDGKVKSKTFLDVERHPEIAFESTGVTVDSAGNWTVRGILTARGEKAPVELAVVDAKTAGTELTLTATTVVDRYAHGITAMKGMAGRHLHLTAQVRAHRQGA</sequence>
<feature type="domain" description="Lipid/polyisoprenoid-binding YceI-like" evidence="2">
    <location>
        <begin position="31"/>
        <end position="189"/>
    </location>
</feature>
<keyword evidence="4" id="KW-1185">Reference proteome</keyword>
<evidence type="ECO:0000313" key="4">
    <source>
        <dbReference type="Proteomes" id="UP000440096"/>
    </source>
</evidence>
<dbReference type="InterPro" id="IPR036761">
    <property type="entry name" value="TTHA0802/YceI-like_sf"/>
</dbReference>
<comment type="similarity">
    <text evidence="1">Belongs to the UPF0312 family.</text>
</comment>
<evidence type="ECO:0000259" key="2">
    <source>
        <dbReference type="SMART" id="SM00867"/>
    </source>
</evidence>
<dbReference type="EMBL" id="WMBA01000016">
    <property type="protein sequence ID" value="MTD54913.1"/>
    <property type="molecule type" value="Genomic_DNA"/>
</dbReference>
<dbReference type="OrthoDB" id="9811006at2"/>
<reference evidence="3 4" key="1">
    <citation type="submission" date="2019-11" db="EMBL/GenBank/DDBJ databases">
        <title>Draft genome of Amycolatopsis RM579.</title>
        <authorList>
            <person name="Duangmal K."/>
            <person name="Mingma R."/>
        </authorList>
    </citation>
    <scope>NUCLEOTIDE SEQUENCE [LARGE SCALE GENOMIC DNA]</scope>
    <source>
        <strain evidence="3 4">RM579</strain>
    </source>
</reference>
<dbReference type="PANTHER" id="PTHR34406:SF1">
    <property type="entry name" value="PROTEIN YCEI"/>
    <property type="match status" value="1"/>
</dbReference>
<gene>
    <name evidence="3" type="ORF">GKO32_13125</name>
</gene>